<dbReference type="InterPro" id="IPR029058">
    <property type="entry name" value="AB_hydrolase_fold"/>
</dbReference>
<sequence length="600" mass="64743">MFLGGGVLSKGVEASARMRRKTIRAFSKSPPAVETSTETLRTLYSSSKSHKQGHLKVSNLHTIYYEVFGNPKGRPAVFLHGGPGAGCTANHSRFFDPEHYRIVLFDQRGCGKSTPRGCLEENNTWELVEDLEKLRKELDIEKWLVVGGSWGTTLALAYAQTHPERVSAMVLRAVCMMRKREIDWFYKQGADALFPFAWKDYVAHIPEAERDNLLGAYYRRLTSDDRQVAEAAARSWLRWEFSLLSFSNVPVVIAWDGKDYKMLPIPVAAASPTDPAPAPASVATPSNPVASPAVTSGVNAKSDPSPSSNGSATSAGKVETEAGVKEATSTVSSGVSDGTNTKPEPSSGASDSAGTAVTAEVRNGLTEAVEGTTGASDNNRGVEKEDKSERQSSSGEASTSSSNGTSHAVIASQSAEKPGSDAVERKESPGGNGGAKKQGAGKSTTRGADEATTEAGNGHVAEYRPSAENMRGGDWMSSSLAQARLESHYSMNGAFLSEEQLLRGVNTIRSIPTVAVQGRYDFVCPLKTAFDLHSAWPEMELRVVPNAGHSQYETGISHEIILATEKFRASIIRKPQMKCHLLRLCRCLVKALERRAFDRR</sequence>
<comment type="catalytic activity">
    <reaction evidence="1 7">
        <text>Release of N-terminal proline from a peptide.</text>
        <dbReference type="EC" id="3.4.11.5"/>
    </reaction>
</comment>
<feature type="region of interest" description="Disordered" evidence="8">
    <location>
        <begin position="272"/>
        <end position="472"/>
    </location>
</feature>
<comment type="subcellular location">
    <subcellularLocation>
        <location evidence="2">Cytoplasm</location>
    </subcellularLocation>
</comment>
<keyword evidence="5 7" id="KW-0645">Protease</keyword>
<keyword evidence="6 7" id="KW-0378">Hydrolase</keyword>
<proteinExistence type="inferred from homology"/>
<evidence type="ECO:0000256" key="2">
    <source>
        <dbReference type="ARBA" id="ARBA00004496"/>
    </source>
</evidence>
<evidence type="ECO:0000259" key="9">
    <source>
        <dbReference type="Pfam" id="PF00561"/>
    </source>
</evidence>
<evidence type="ECO:0000256" key="7">
    <source>
        <dbReference type="RuleBase" id="RU003421"/>
    </source>
</evidence>
<dbReference type="PANTHER" id="PTHR43722">
    <property type="entry name" value="PROLINE IMINOPEPTIDASE"/>
    <property type="match status" value="1"/>
</dbReference>
<keyword evidence="4 7" id="KW-0031">Aminopeptidase</keyword>
<feature type="compositionally biased region" description="Low complexity" evidence="8">
    <location>
        <begin position="272"/>
        <end position="294"/>
    </location>
</feature>
<gene>
    <name evidence="10" type="ORF">KFL_000750300</name>
</gene>
<dbReference type="STRING" id="105231.A0A0U9HUB8"/>
<dbReference type="OMA" id="CPAITAF"/>
<feature type="compositionally biased region" description="Basic and acidic residues" evidence="8">
    <location>
        <begin position="418"/>
        <end position="428"/>
    </location>
</feature>
<dbReference type="Pfam" id="PF00561">
    <property type="entry name" value="Abhydrolase_1"/>
    <property type="match status" value="1"/>
</dbReference>
<protein>
    <recommendedName>
        <fullName evidence="7">Proline iminopeptidase</fullName>
        <ecNumber evidence="7">3.4.11.5</ecNumber>
    </recommendedName>
</protein>
<dbReference type="PANTHER" id="PTHR43722:SF2">
    <property type="entry name" value="PROLINE IMINOPEPTIDASE"/>
    <property type="match status" value="1"/>
</dbReference>
<evidence type="ECO:0000313" key="11">
    <source>
        <dbReference type="Proteomes" id="UP000054558"/>
    </source>
</evidence>
<dbReference type="Gene3D" id="3.40.50.1820">
    <property type="entry name" value="alpha/beta hydrolase"/>
    <property type="match status" value="2"/>
</dbReference>
<dbReference type="OrthoDB" id="10249433at2759"/>
<dbReference type="EC" id="3.4.11.5" evidence="7"/>
<name>A0A0U9HUB8_KLENI</name>
<dbReference type="Proteomes" id="UP000054558">
    <property type="component" value="Unassembled WGS sequence"/>
</dbReference>
<organism evidence="10 11">
    <name type="scientific">Klebsormidium nitens</name>
    <name type="common">Green alga</name>
    <name type="synonym">Ulothrix nitens</name>
    <dbReference type="NCBI Taxonomy" id="105231"/>
    <lineage>
        <taxon>Eukaryota</taxon>
        <taxon>Viridiplantae</taxon>
        <taxon>Streptophyta</taxon>
        <taxon>Klebsormidiophyceae</taxon>
        <taxon>Klebsormidiales</taxon>
        <taxon>Klebsormidiaceae</taxon>
        <taxon>Klebsormidium</taxon>
    </lineage>
</organism>
<dbReference type="GO" id="GO:0005737">
    <property type="term" value="C:cytoplasm"/>
    <property type="evidence" value="ECO:0007669"/>
    <property type="project" value="UniProtKB-SubCell"/>
</dbReference>
<evidence type="ECO:0000256" key="4">
    <source>
        <dbReference type="ARBA" id="ARBA00022438"/>
    </source>
</evidence>
<evidence type="ECO:0000256" key="1">
    <source>
        <dbReference type="ARBA" id="ARBA00001585"/>
    </source>
</evidence>
<reference evidence="10 11" key="1">
    <citation type="journal article" date="2014" name="Nat. Commun.">
        <title>Klebsormidium flaccidum genome reveals primary factors for plant terrestrial adaptation.</title>
        <authorList>
            <person name="Hori K."/>
            <person name="Maruyama F."/>
            <person name="Fujisawa T."/>
            <person name="Togashi T."/>
            <person name="Yamamoto N."/>
            <person name="Seo M."/>
            <person name="Sato S."/>
            <person name="Yamada T."/>
            <person name="Mori H."/>
            <person name="Tajima N."/>
            <person name="Moriyama T."/>
            <person name="Ikeuchi M."/>
            <person name="Watanabe M."/>
            <person name="Wada H."/>
            <person name="Kobayashi K."/>
            <person name="Saito M."/>
            <person name="Masuda T."/>
            <person name="Sasaki-Sekimoto Y."/>
            <person name="Mashiguchi K."/>
            <person name="Awai K."/>
            <person name="Shimojima M."/>
            <person name="Masuda S."/>
            <person name="Iwai M."/>
            <person name="Nobusawa T."/>
            <person name="Narise T."/>
            <person name="Kondo S."/>
            <person name="Saito H."/>
            <person name="Sato R."/>
            <person name="Murakawa M."/>
            <person name="Ihara Y."/>
            <person name="Oshima-Yamada Y."/>
            <person name="Ohtaka K."/>
            <person name="Satoh M."/>
            <person name="Sonobe K."/>
            <person name="Ishii M."/>
            <person name="Ohtani R."/>
            <person name="Kanamori-Sato M."/>
            <person name="Honoki R."/>
            <person name="Miyazaki D."/>
            <person name="Mochizuki H."/>
            <person name="Umetsu J."/>
            <person name="Higashi K."/>
            <person name="Shibata D."/>
            <person name="Kamiya Y."/>
            <person name="Sato N."/>
            <person name="Nakamura Y."/>
            <person name="Tabata S."/>
            <person name="Ida S."/>
            <person name="Kurokawa K."/>
            <person name="Ohta H."/>
        </authorList>
    </citation>
    <scope>NUCLEOTIDE SEQUENCE [LARGE SCALE GENOMIC DNA]</scope>
    <source>
        <strain evidence="10 11">NIES-2285</strain>
    </source>
</reference>
<feature type="compositionally biased region" description="Low complexity" evidence="8">
    <location>
        <begin position="391"/>
        <end position="406"/>
    </location>
</feature>
<evidence type="ECO:0000256" key="5">
    <source>
        <dbReference type="ARBA" id="ARBA00022670"/>
    </source>
</evidence>
<dbReference type="EMBL" id="DF237024">
    <property type="protein sequence ID" value="GAQ81262.1"/>
    <property type="molecule type" value="Genomic_DNA"/>
</dbReference>
<evidence type="ECO:0000256" key="3">
    <source>
        <dbReference type="ARBA" id="ARBA00010088"/>
    </source>
</evidence>
<evidence type="ECO:0000256" key="6">
    <source>
        <dbReference type="ARBA" id="ARBA00022801"/>
    </source>
</evidence>
<dbReference type="AlphaFoldDB" id="A0A0U9HUB8"/>
<comment type="similarity">
    <text evidence="3 7">Belongs to the peptidase S33 family.</text>
</comment>
<evidence type="ECO:0000256" key="8">
    <source>
        <dbReference type="SAM" id="MobiDB-lite"/>
    </source>
</evidence>
<keyword evidence="11" id="KW-1185">Reference proteome</keyword>
<dbReference type="SUPFAM" id="SSF53474">
    <property type="entry name" value="alpha/beta-Hydrolases"/>
    <property type="match status" value="2"/>
</dbReference>
<evidence type="ECO:0000313" key="10">
    <source>
        <dbReference type="EMBL" id="GAQ81262.1"/>
    </source>
</evidence>
<feature type="domain" description="AB hydrolase-1" evidence="9">
    <location>
        <begin position="77"/>
        <end position="243"/>
    </location>
</feature>
<dbReference type="InterPro" id="IPR005944">
    <property type="entry name" value="Pro_iminopeptidase"/>
</dbReference>
<dbReference type="PRINTS" id="PR00111">
    <property type="entry name" value="ABHYDROLASE"/>
</dbReference>
<dbReference type="PRINTS" id="PR00793">
    <property type="entry name" value="PROAMNOPTASE"/>
</dbReference>
<dbReference type="GO" id="GO:0004177">
    <property type="term" value="F:aminopeptidase activity"/>
    <property type="evidence" value="ECO:0007669"/>
    <property type="project" value="UniProtKB-KW"/>
</dbReference>
<dbReference type="NCBIfam" id="TIGR01249">
    <property type="entry name" value="pro_imino_pep_1"/>
    <property type="match status" value="1"/>
</dbReference>
<dbReference type="InterPro" id="IPR002410">
    <property type="entry name" value="Peptidase_S33"/>
</dbReference>
<accession>A0A0U9HUB8</accession>
<dbReference type="GO" id="GO:0006508">
    <property type="term" value="P:proteolysis"/>
    <property type="evidence" value="ECO:0007669"/>
    <property type="project" value="UniProtKB-KW"/>
</dbReference>
<feature type="compositionally biased region" description="Low complexity" evidence="8">
    <location>
        <begin position="328"/>
        <end position="341"/>
    </location>
</feature>
<feature type="compositionally biased region" description="Polar residues" evidence="8">
    <location>
        <begin position="342"/>
        <end position="355"/>
    </location>
</feature>
<dbReference type="InterPro" id="IPR000073">
    <property type="entry name" value="AB_hydrolase_1"/>
</dbReference>
<feature type="compositionally biased region" description="Polar residues" evidence="8">
    <location>
        <begin position="296"/>
        <end position="314"/>
    </location>
</feature>
<feature type="compositionally biased region" description="Basic and acidic residues" evidence="8">
    <location>
        <begin position="380"/>
        <end position="390"/>
    </location>
</feature>